<dbReference type="Gene3D" id="3.40.50.1000">
    <property type="entry name" value="HAD superfamily/HAD-like"/>
    <property type="match status" value="1"/>
</dbReference>
<dbReference type="GO" id="GO:0140358">
    <property type="term" value="F:P-type transmembrane transporter activity"/>
    <property type="evidence" value="ECO:0007669"/>
    <property type="project" value="InterPro"/>
</dbReference>
<dbReference type="FunFam" id="1.20.1110.10:FF:000023">
    <property type="entry name" value="Cation-transporting ATPase"/>
    <property type="match status" value="1"/>
</dbReference>
<dbReference type="GO" id="GO:0046872">
    <property type="term" value="F:metal ion binding"/>
    <property type="evidence" value="ECO:0007669"/>
    <property type="project" value="UniProtKB-KW"/>
</dbReference>
<dbReference type="PANTHER" id="PTHR45630:SF8">
    <property type="entry name" value="CATION-TRANSPORTING ATPASE"/>
    <property type="match status" value="1"/>
</dbReference>
<dbReference type="Gene3D" id="1.20.1110.10">
    <property type="entry name" value="Calcium-transporting ATPase, transmembrane domain"/>
    <property type="match status" value="1"/>
</dbReference>
<dbReference type="GeneID" id="14908712"/>
<reference evidence="13 14" key="1">
    <citation type="submission" date="2011-07" db="EMBL/GenBank/DDBJ databases">
        <authorList>
            <person name="Coyne R."/>
            <person name="Brami D."/>
            <person name="Johnson J."/>
            <person name="Hostetler J."/>
            <person name="Hannick L."/>
            <person name="Clark T."/>
            <person name="Cassidy-Hanley D."/>
            <person name="Inman J."/>
        </authorList>
    </citation>
    <scope>NUCLEOTIDE SEQUENCE [LARGE SCALE GENOMIC DNA]</scope>
    <source>
        <strain evidence="13 14">G5</strain>
    </source>
</reference>
<organism evidence="13 14">
    <name type="scientific">Ichthyophthirius multifiliis</name>
    <name type="common">White spot disease agent</name>
    <name type="synonym">Ich</name>
    <dbReference type="NCBI Taxonomy" id="5932"/>
    <lineage>
        <taxon>Eukaryota</taxon>
        <taxon>Sar</taxon>
        <taxon>Alveolata</taxon>
        <taxon>Ciliophora</taxon>
        <taxon>Intramacronucleata</taxon>
        <taxon>Oligohymenophorea</taxon>
        <taxon>Hymenostomatida</taxon>
        <taxon>Ophryoglenina</taxon>
        <taxon>Ichthyophthirius</taxon>
    </lineage>
</organism>
<accession>G0QQF4</accession>
<evidence type="ECO:0000313" key="14">
    <source>
        <dbReference type="Proteomes" id="UP000008983"/>
    </source>
</evidence>
<feature type="transmembrane region" description="Helical" evidence="12">
    <location>
        <begin position="46"/>
        <end position="66"/>
    </location>
</feature>
<dbReference type="GO" id="GO:0019829">
    <property type="term" value="F:ATPase-coupled monoatomic cation transmembrane transporter activity"/>
    <property type="evidence" value="ECO:0007669"/>
    <property type="project" value="TreeGrafter"/>
</dbReference>
<dbReference type="SUPFAM" id="SSF81665">
    <property type="entry name" value="Calcium ATPase, transmembrane domain M"/>
    <property type="match status" value="1"/>
</dbReference>
<dbReference type="PROSITE" id="PS00154">
    <property type="entry name" value="ATPASE_E1_E2"/>
    <property type="match status" value="1"/>
</dbReference>
<keyword evidence="3" id="KW-0597">Phosphoprotein</keyword>
<dbReference type="PANTHER" id="PTHR45630">
    <property type="entry name" value="CATION-TRANSPORTING ATPASE-RELATED"/>
    <property type="match status" value="1"/>
</dbReference>
<evidence type="ECO:0000256" key="4">
    <source>
        <dbReference type="ARBA" id="ARBA00022692"/>
    </source>
</evidence>
<evidence type="ECO:0000256" key="2">
    <source>
        <dbReference type="ARBA" id="ARBA00006000"/>
    </source>
</evidence>
<dbReference type="STRING" id="857967.G0QQF4"/>
<evidence type="ECO:0000313" key="13">
    <source>
        <dbReference type="EMBL" id="EGR32547.1"/>
    </source>
</evidence>
<dbReference type="EMBL" id="GL983630">
    <property type="protein sequence ID" value="EGR32547.1"/>
    <property type="molecule type" value="Genomic_DNA"/>
</dbReference>
<evidence type="ECO:0000256" key="3">
    <source>
        <dbReference type="ARBA" id="ARBA00022553"/>
    </source>
</evidence>
<proteinExistence type="inferred from homology"/>
<comment type="similarity">
    <text evidence="2">Belongs to the cation transport ATPase (P-type) (TC 3.A.3) family. Type V subfamily.</text>
</comment>
<sequence>RILQLDKLKCMVIRTSFDTLKGNLLRSIMFPLKPGYFSFQKQSMKFIILLGINTLIAFLITIPKFLDLLAQNAIKSEDIVGRILDLITISVPPALPTCLAFGVSFSIYRLKKWDIYCINPPKINACGKVKTVCFDKTGTLTEDGLSFKRMVFFENYAMEFKEVDALNLFELRTQIQRIIAASCHTIEKFNNELIGDPLDIEMFKFSGFQIQESGQHGQLLVENGGDGLKIKIFKRFQFLAELQKSSVLVDFQGKKYAFTKGSPEKIFLQCLNNYIPQKFNEILDLYTLSGYRVIAFSYKELENNY</sequence>
<dbReference type="GO" id="GO:0016020">
    <property type="term" value="C:membrane"/>
    <property type="evidence" value="ECO:0007669"/>
    <property type="project" value="UniProtKB-SubCell"/>
</dbReference>
<evidence type="ECO:0000256" key="8">
    <source>
        <dbReference type="ARBA" id="ARBA00022842"/>
    </source>
</evidence>
<gene>
    <name evidence="13" type="ORF">IMG5_078180</name>
</gene>
<dbReference type="InterPro" id="IPR018303">
    <property type="entry name" value="ATPase_P-typ_P_site"/>
</dbReference>
<feature type="transmembrane region" description="Helical" evidence="12">
    <location>
        <begin position="86"/>
        <end position="108"/>
    </location>
</feature>
<dbReference type="RefSeq" id="XP_004036533.1">
    <property type="nucleotide sequence ID" value="XM_004036485.1"/>
</dbReference>
<dbReference type="eggNOG" id="KOG0208">
    <property type="taxonomic scope" value="Eukaryota"/>
</dbReference>
<evidence type="ECO:0000256" key="5">
    <source>
        <dbReference type="ARBA" id="ARBA00022723"/>
    </source>
</evidence>
<protein>
    <submittedName>
        <fullName evidence="13">Uncharacterized protein</fullName>
    </submittedName>
</protein>
<dbReference type="SUPFAM" id="SSF81660">
    <property type="entry name" value="Metal cation-transporting ATPase, ATP-binding domain N"/>
    <property type="match status" value="1"/>
</dbReference>
<keyword evidence="7" id="KW-0067">ATP-binding</keyword>
<keyword evidence="9" id="KW-1278">Translocase</keyword>
<evidence type="ECO:0000256" key="6">
    <source>
        <dbReference type="ARBA" id="ARBA00022741"/>
    </source>
</evidence>
<dbReference type="PRINTS" id="PR00121">
    <property type="entry name" value="NAKATPASE"/>
</dbReference>
<feature type="non-terminal residue" evidence="13">
    <location>
        <position position="1"/>
    </location>
</feature>
<dbReference type="OMA" id="SKHISAC"/>
<dbReference type="InterPro" id="IPR023299">
    <property type="entry name" value="ATPase_P-typ_cyto_dom_N"/>
</dbReference>
<keyword evidence="8" id="KW-0460">Magnesium</keyword>
<comment type="subcellular location">
    <subcellularLocation>
        <location evidence="1">Membrane</location>
        <topology evidence="1">Multi-pass membrane protein</topology>
    </subcellularLocation>
</comment>
<dbReference type="InParanoid" id="G0QQF4"/>
<evidence type="ECO:0000256" key="9">
    <source>
        <dbReference type="ARBA" id="ARBA00022967"/>
    </source>
</evidence>
<keyword evidence="4 12" id="KW-0812">Transmembrane</keyword>
<dbReference type="Gene3D" id="3.40.1110.10">
    <property type="entry name" value="Calcium-transporting ATPase, cytoplasmic domain N"/>
    <property type="match status" value="1"/>
</dbReference>
<evidence type="ECO:0000256" key="7">
    <source>
        <dbReference type="ARBA" id="ARBA00022840"/>
    </source>
</evidence>
<keyword evidence="11 12" id="KW-0472">Membrane</keyword>
<keyword evidence="5" id="KW-0479">Metal-binding</keyword>
<evidence type="ECO:0000256" key="10">
    <source>
        <dbReference type="ARBA" id="ARBA00022989"/>
    </source>
</evidence>
<keyword evidence="10 12" id="KW-1133">Transmembrane helix</keyword>
<evidence type="ECO:0000256" key="1">
    <source>
        <dbReference type="ARBA" id="ARBA00004141"/>
    </source>
</evidence>
<dbReference type="Proteomes" id="UP000008983">
    <property type="component" value="Unassembled WGS sequence"/>
</dbReference>
<dbReference type="GO" id="GO:0005524">
    <property type="term" value="F:ATP binding"/>
    <property type="evidence" value="ECO:0007669"/>
    <property type="project" value="UniProtKB-KW"/>
</dbReference>
<evidence type="ECO:0000256" key="12">
    <source>
        <dbReference type="SAM" id="Phobius"/>
    </source>
</evidence>
<dbReference type="InterPro" id="IPR023298">
    <property type="entry name" value="ATPase_P-typ_TM_dom_sf"/>
</dbReference>
<keyword evidence="14" id="KW-1185">Reference proteome</keyword>
<dbReference type="OrthoDB" id="289856at2759"/>
<keyword evidence="6" id="KW-0547">Nucleotide-binding</keyword>
<evidence type="ECO:0000256" key="11">
    <source>
        <dbReference type="ARBA" id="ARBA00023136"/>
    </source>
</evidence>
<dbReference type="AlphaFoldDB" id="G0QQF4"/>
<dbReference type="InterPro" id="IPR006544">
    <property type="entry name" value="P-type_TPase_V"/>
</dbReference>
<name>G0QQF4_ICHMU</name>
<dbReference type="InterPro" id="IPR023214">
    <property type="entry name" value="HAD_sf"/>
</dbReference>